<proteinExistence type="inferred from homology"/>
<dbReference type="PANTHER" id="PTHR23419">
    <property type="entry name" value="DIVALENT CATION TOLERANCE CUTA-RELATED"/>
    <property type="match status" value="1"/>
</dbReference>
<dbReference type="Pfam" id="PF03091">
    <property type="entry name" value="CutA1"/>
    <property type="match status" value="1"/>
</dbReference>
<dbReference type="RefSeq" id="XP_003743980.1">
    <property type="nucleotide sequence ID" value="XM_003743932.1"/>
</dbReference>
<reference evidence="4" key="1">
    <citation type="submission" date="2025-08" db="UniProtKB">
        <authorList>
            <consortium name="RefSeq"/>
        </authorList>
    </citation>
    <scope>IDENTIFICATION</scope>
</reference>
<protein>
    <submittedName>
        <fullName evidence="4">Uncharacterized protein LOC100904369</fullName>
    </submittedName>
</protein>
<evidence type="ECO:0000256" key="2">
    <source>
        <dbReference type="SAM" id="SignalP"/>
    </source>
</evidence>
<dbReference type="GeneID" id="100904369"/>
<feature type="chain" id="PRO_5042510264" evidence="2">
    <location>
        <begin position="20"/>
        <end position="151"/>
    </location>
</feature>
<keyword evidence="2" id="KW-0732">Signal</keyword>
<dbReference type="GO" id="GO:0005507">
    <property type="term" value="F:copper ion binding"/>
    <property type="evidence" value="ECO:0007669"/>
    <property type="project" value="TreeGrafter"/>
</dbReference>
<dbReference type="KEGG" id="goe:100904369"/>
<accession>A0AAJ6QS03</accession>
<evidence type="ECO:0000313" key="4">
    <source>
        <dbReference type="RefSeq" id="XP_003743980.1"/>
    </source>
</evidence>
<comment type="similarity">
    <text evidence="1">Belongs to the CutA family.</text>
</comment>
<evidence type="ECO:0000256" key="1">
    <source>
        <dbReference type="ARBA" id="ARBA00010169"/>
    </source>
</evidence>
<dbReference type="SUPFAM" id="SSF54913">
    <property type="entry name" value="GlnB-like"/>
    <property type="match status" value="1"/>
</dbReference>
<name>A0AAJ6QS03_9ACAR</name>
<dbReference type="InterPro" id="IPR011322">
    <property type="entry name" value="N-reg_PII-like_a/b"/>
</dbReference>
<gene>
    <name evidence="4" type="primary">LOC100904369</name>
</gene>
<dbReference type="AlphaFoldDB" id="A0AAJ6QS03"/>
<keyword evidence="3" id="KW-1185">Reference proteome</keyword>
<dbReference type="InterPro" id="IPR004323">
    <property type="entry name" value="Ion_tolerance_CutA"/>
</dbReference>
<feature type="signal peptide" evidence="2">
    <location>
        <begin position="1"/>
        <end position="19"/>
    </location>
</feature>
<sequence>MLDRRLCCTLLIMLSSVSAAVGTIDKGKDCAGSDVRDLTTTCSGEFSISYVTTPSHEVAEKLATSLVEARLAACINIIPKVTSIYRWQGKINKDSEALMMIKSPTKSVRDLTEFVKANHPYEVCEVISLPIETGNKEYLQFLHDATVGNKH</sequence>
<dbReference type="PANTHER" id="PTHR23419:SF8">
    <property type="entry name" value="FI09726P"/>
    <property type="match status" value="1"/>
</dbReference>
<evidence type="ECO:0000313" key="3">
    <source>
        <dbReference type="Proteomes" id="UP000694867"/>
    </source>
</evidence>
<dbReference type="Proteomes" id="UP000694867">
    <property type="component" value="Unplaced"/>
</dbReference>
<dbReference type="Gene3D" id="3.30.70.120">
    <property type="match status" value="1"/>
</dbReference>
<dbReference type="InterPro" id="IPR015867">
    <property type="entry name" value="N-reg_PII/ATP_PRibTrfase_C"/>
</dbReference>
<dbReference type="GO" id="GO:0010038">
    <property type="term" value="P:response to metal ion"/>
    <property type="evidence" value="ECO:0007669"/>
    <property type="project" value="InterPro"/>
</dbReference>
<organism evidence="3 4">
    <name type="scientific">Galendromus occidentalis</name>
    <name type="common">western predatory mite</name>
    <dbReference type="NCBI Taxonomy" id="34638"/>
    <lineage>
        <taxon>Eukaryota</taxon>
        <taxon>Metazoa</taxon>
        <taxon>Ecdysozoa</taxon>
        <taxon>Arthropoda</taxon>
        <taxon>Chelicerata</taxon>
        <taxon>Arachnida</taxon>
        <taxon>Acari</taxon>
        <taxon>Parasitiformes</taxon>
        <taxon>Mesostigmata</taxon>
        <taxon>Gamasina</taxon>
        <taxon>Phytoseioidea</taxon>
        <taxon>Phytoseiidae</taxon>
        <taxon>Typhlodrominae</taxon>
        <taxon>Galendromus</taxon>
    </lineage>
</organism>